<comment type="caution">
    <text evidence="2">The sequence shown here is derived from an EMBL/GenBank/DDBJ whole genome shotgun (WGS) entry which is preliminary data.</text>
</comment>
<reference evidence="2 3" key="1">
    <citation type="submission" date="2018-02" db="EMBL/GenBank/DDBJ databases">
        <title>Bacteriophage NCPPB3778 and a type I-E CRISPR drive the evolution of the US Biological Select Agent, Rathayibacter toxicus.</title>
        <authorList>
            <person name="Davis E.W.II."/>
            <person name="Tabima J.F."/>
            <person name="Weisberg A.J."/>
            <person name="Lopes L.D."/>
            <person name="Wiseman M.S."/>
            <person name="Wiseman M.S."/>
            <person name="Pupko T."/>
            <person name="Belcher M.S."/>
            <person name="Sechler A.J."/>
            <person name="Tancos M.A."/>
            <person name="Schroeder B.K."/>
            <person name="Murray T.D."/>
            <person name="Luster D.G."/>
            <person name="Schneider W.L."/>
            <person name="Rogers E."/>
            <person name="Andreote F.D."/>
            <person name="Grunwald N.J."/>
            <person name="Putnam M.L."/>
            <person name="Chang J.H."/>
        </authorList>
    </citation>
    <scope>NUCLEOTIDE SEQUENCE [LARGE SCALE GENOMIC DNA]</scope>
    <source>
        <strain evidence="2 3">AY1B3</strain>
    </source>
</reference>
<dbReference type="EMBL" id="PSXY01000018">
    <property type="protein sequence ID" value="PPF66660.1"/>
    <property type="molecule type" value="Genomic_DNA"/>
</dbReference>
<feature type="compositionally biased region" description="Basic and acidic residues" evidence="1">
    <location>
        <begin position="303"/>
        <end position="312"/>
    </location>
</feature>
<name>A0A2S5VSC4_9MICO</name>
<feature type="compositionally biased region" description="Basic residues" evidence="1">
    <location>
        <begin position="291"/>
        <end position="302"/>
    </location>
</feature>
<proteinExistence type="predicted"/>
<gene>
    <name evidence="2" type="ORF">C5E16_11140</name>
</gene>
<evidence type="ECO:0000313" key="2">
    <source>
        <dbReference type="EMBL" id="PPF66660.1"/>
    </source>
</evidence>
<evidence type="ECO:0000256" key="1">
    <source>
        <dbReference type="SAM" id="MobiDB-lite"/>
    </source>
</evidence>
<organism evidence="2 3">
    <name type="scientific">Clavibacter michiganensis</name>
    <dbReference type="NCBI Taxonomy" id="28447"/>
    <lineage>
        <taxon>Bacteria</taxon>
        <taxon>Bacillati</taxon>
        <taxon>Actinomycetota</taxon>
        <taxon>Actinomycetes</taxon>
        <taxon>Micrococcales</taxon>
        <taxon>Microbacteriaceae</taxon>
        <taxon>Clavibacter</taxon>
    </lineage>
</organism>
<feature type="region of interest" description="Disordered" evidence="1">
    <location>
        <begin position="288"/>
        <end position="312"/>
    </location>
</feature>
<dbReference type="AlphaFoldDB" id="A0A2S5VSC4"/>
<dbReference type="Proteomes" id="UP000239241">
    <property type="component" value="Unassembled WGS sequence"/>
</dbReference>
<evidence type="ECO:0000313" key="3">
    <source>
        <dbReference type="Proteomes" id="UP000239241"/>
    </source>
</evidence>
<accession>A0A2S5VSC4</accession>
<protein>
    <submittedName>
        <fullName evidence="2">Uncharacterized protein</fullName>
    </submittedName>
</protein>
<sequence length="653" mass="70794">MPRSIAHDAPNAPAHADFAAAWELTRRLSPRDQVRAMVRDAYGRLDSNSYPRLHRLGPAAPSTPWAIRLADSAGRYRLLCFDFDGKDSTGVVPELMEQAQDQAAVLSRTLDELAIAHVLCRSSGAGGRHVWIAVAGGAEAAQVGALAAAAYACFRTLDHGMLRNPAEGAARPPLSPHRDGSSSTVLAGDVAALLAPSTMTADLDALTALLLERAPAPRAADSAPSGPVDVRHRAHRELSRAGAAHMATIDGGGNPSWTGFMCLLAAANAGWTLSDVERAARTAPGMEHYRTKNTGRGGRRARSASEARERLERQWSRAQQFAAVQRPLPARSEPQDLRELAAIVADVDAILTSFRVTPGRWGRSEADASRRSILTALTYLTLQTGKRTVAASIRDLALMAGLGRTTAADALHALAEAGFIARVTAADAGNAAEWRVTWRLSTARGTVRSQPLDNPRRPAELFAHRAELVALLEHELTDQRHDLFTRPGLGHLAGRLYATLGQHSSLTVDSAARILGVSTRHTATILSRLRRHRLIKIHTHGWARAARDLRDAAARTLDVLGILADRAYRYEAEREVWAWWNAELTTMHTAPQARPRRPTVSSRPLFAASTAGERVWPRYPRSTTRADHRAARALVLDGALNPEARWQYLGEAA</sequence>